<keyword evidence="12 15" id="KW-1071">Ligand-gated ion channel</keyword>
<dbReference type="FunFam" id="3.40.50.2300:FF:000169">
    <property type="entry name" value="Glutamate receptor"/>
    <property type="match status" value="1"/>
</dbReference>
<feature type="transmembrane region" description="Helical" evidence="18">
    <location>
        <begin position="601"/>
        <end position="625"/>
    </location>
</feature>
<name>A0ABC8VDF0_9POAL</name>
<evidence type="ECO:0000256" key="6">
    <source>
        <dbReference type="ARBA" id="ARBA00022729"/>
    </source>
</evidence>
<evidence type="ECO:0000256" key="13">
    <source>
        <dbReference type="ARBA" id="ARBA00023303"/>
    </source>
</evidence>
<evidence type="ECO:0000256" key="15">
    <source>
        <dbReference type="PIRNR" id="PIRNR037090"/>
    </source>
</evidence>
<dbReference type="Pfam" id="PF00060">
    <property type="entry name" value="Lig_chan"/>
    <property type="match status" value="1"/>
</dbReference>
<reference evidence="21 22" key="2">
    <citation type="submission" date="2024-10" db="EMBL/GenBank/DDBJ databases">
        <authorList>
            <person name="Ryan C."/>
        </authorList>
    </citation>
    <scope>NUCLEOTIDE SEQUENCE [LARGE SCALE GENOMIC DNA]</scope>
</reference>
<dbReference type="EMBL" id="OZ075111">
    <property type="protein sequence ID" value="CAL4888630.1"/>
    <property type="molecule type" value="Genomic_DNA"/>
</dbReference>
<evidence type="ECO:0000259" key="20">
    <source>
        <dbReference type="SMART" id="SM00079"/>
    </source>
</evidence>
<dbReference type="CDD" id="cd19990">
    <property type="entry name" value="PBP1_GABAb_receptor_plant"/>
    <property type="match status" value="1"/>
</dbReference>
<dbReference type="FunFam" id="1.10.287.70:FF:000037">
    <property type="entry name" value="Glutamate receptor"/>
    <property type="match status" value="1"/>
</dbReference>
<keyword evidence="8 15" id="KW-0406">Ion transport</keyword>
<evidence type="ECO:0000256" key="7">
    <source>
        <dbReference type="ARBA" id="ARBA00022989"/>
    </source>
</evidence>
<evidence type="ECO:0000256" key="17">
    <source>
        <dbReference type="SAM" id="MobiDB-lite"/>
    </source>
</evidence>
<keyword evidence="5 18" id="KW-0812">Transmembrane</keyword>
<dbReference type="SUPFAM" id="SSF53822">
    <property type="entry name" value="Periplasmic binding protein-like I"/>
    <property type="match status" value="1"/>
</dbReference>
<comment type="similarity">
    <text evidence="2 15">Belongs to the glutamate-gated ion channel (TC 1.A.10.1) family.</text>
</comment>
<organism evidence="21 22">
    <name type="scientific">Urochloa decumbens</name>
    <dbReference type="NCBI Taxonomy" id="240449"/>
    <lineage>
        <taxon>Eukaryota</taxon>
        <taxon>Viridiplantae</taxon>
        <taxon>Streptophyta</taxon>
        <taxon>Embryophyta</taxon>
        <taxon>Tracheophyta</taxon>
        <taxon>Spermatophyta</taxon>
        <taxon>Magnoliopsida</taxon>
        <taxon>Liliopsida</taxon>
        <taxon>Poales</taxon>
        <taxon>Poaceae</taxon>
        <taxon>PACMAD clade</taxon>
        <taxon>Panicoideae</taxon>
        <taxon>Panicodae</taxon>
        <taxon>Paniceae</taxon>
        <taxon>Melinidinae</taxon>
        <taxon>Urochloa</taxon>
    </lineage>
</organism>
<comment type="function">
    <text evidence="15">Glutamate-gated receptor that probably acts as non-selective cation channel.</text>
</comment>
<proteinExistence type="inferred from homology"/>
<feature type="signal peptide" evidence="19">
    <location>
        <begin position="1"/>
        <end position="20"/>
    </location>
</feature>
<feature type="transmembrane region" description="Helical" evidence="18">
    <location>
        <begin position="782"/>
        <end position="805"/>
    </location>
</feature>
<feature type="chain" id="PRO_5044867926" description="Glutamate receptor" evidence="19">
    <location>
        <begin position="21"/>
        <end position="875"/>
    </location>
</feature>
<evidence type="ECO:0000256" key="16">
    <source>
        <dbReference type="PIRSR" id="PIRSR037090-50"/>
    </source>
</evidence>
<protein>
    <recommendedName>
        <fullName evidence="15">Glutamate receptor</fullName>
    </recommendedName>
</protein>
<keyword evidence="9 15" id="KW-0472">Membrane</keyword>
<dbReference type="InterPro" id="IPR028082">
    <property type="entry name" value="Peripla_BP_I"/>
</dbReference>
<sequence>MATGVRITMFLFLAFSSAVAQNVIESRVKEFHVGVVLDLGTTVGKVAHTSISIAVEDFYAVHPNYTTRLVLHVRDSMSDDVQAASAVLDLLENYNVQAIIGPQKSSQAVFVSALGNKHQVPIISFTATSTSLSSRSLPYFVQATACDSAQVISIASIIKTYGWREVVPIYVNNNYGRGIIPDLVNVLEGIDAHVPYRTAIDESATSEQITQELYKLMTMQTRVFVVHMSSSLGSLFFTKAKEIGMMSKGFVWIITDGLANLIDSLNPSVVEAMNGALGVESYVPKSVELDNFTMRWYMRSRNDHPNDPTLKLSIFGLWSYDTIWAVARAAEKAENSRNDGQLQVSMFQIIKVVGKAHRVIGFWSAQNGISQQSDQRRPNTRYWGTTHNLNIVIWPGESTEVPRGWEIPTKWKKLLVGIVTGGSYPKYIDAKESLTGEIKASGLAIEIFEEAVKTIPKNPYALPFEYVVFNTTENISSSYDDFVNQVYLKKYDIAVGDITIRYNRSLYVDFTLPYTESGIAMIVPVKESVDKNAWIFLKPLTPGMWFGTIILFIYTGIVIWLLELLGNNKNVSGPIPRQLATMIYFSLFEEKEKVKRLTSRIVLVIWLFFLVVLKSSYTASLISMLTVQQLQPTVTNVDELLKTGQPVGYGRGSYIKGLLEELGFDASKIKPYDAPEGYYNSLSKGSKNGGVAAIVDEIPYIKLFLSEHCKGYTMVGPIYKTAGFGYALQKGSPFVGDISQAILSITGGDNIIQIEKKWIGDQNNCQNVGTISGTGSLTFDSFAGPIIATGVASTASLVVALIIYLSKNKQVGPENGDSEQISPPENGEDEESQCQQAARTRGMHQQTNKVMGNDSFVTGRGERIHSLWVSSSARF</sequence>
<dbReference type="Gene3D" id="3.40.190.10">
    <property type="entry name" value="Periplasmic binding protein-like II"/>
    <property type="match status" value="3"/>
</dbReference>
<dbReference type="PANTHER" id="PTHR34836">
    <property type="entry name" value="OS06G0188250 PROTEIN"/>
    <property type="match status" value="1"/>
</dbReference>
<dbReference type="InterPro" id="IPR001828">
    <property type="entry name" value="ANF_lig-bd_rcpt"/>
</dbReference>
<reference evidence="22" key="1">
    <citation type="submission" date="2024-06" db="EMBL/GenBank/DDBJ databases">
        <authorList>
            <person name="Ryan C."/>
        </authorList>
    </citation>
    <scope>NUCLEOTIDE SEQUENCE [LARGE SCALE GENOMIC DNA]</scope>
</reference>
<evidence type="ECO:0000313" key="22">
    <source>
        <dbReference type="Proteomes" id="UP001497457"/>
    </source>
</evidence>
<evidence type="ECO:0000313" key="21">
    <source>
        <dbReference type="EMBL" id="CAL4888630.1"/>
    </source>
</evidence>
<evidence type="ECO:0000256" key="12">
    <source>
        <dbReference type="ARBA" id="ARBA00023286"/>
    </source>
</evidence>
<feature type="compositionally biased region" description="Polar residues" evidence="17">
    <location>
        <begin position="833"/>
        <end position="846"/>
    </location>
</feature>
<dbReference type="Gene3D" id="1.10.287.70">
    <property type="match status" value="1"/>
</dbReference>
<comment type="function">
    <text evidence="14">Glutamate-gated receptor that probably acts as a non-selective cation channel. May be involved in light-signal transduction and calcium homeostasis via the regulation of calcium influx into cells.</text>
</comment>
<dbReference type="SMART" id="SM00079">
    <property type="entry name" value="PBPe"/>
    <property type="match status" value="1"/>
</dbReference>
<dbReference type="Pfam" id="PF01094">
    <property type="entry name" value="ANF_receptor"/>
    <property type="match status" value="1"/>
</dbReference>
<evidence type="ECO:0000256" key="11">
    <source>
        <dbReference type="ARBA" id="ARBA00023180"/>
    </source>
</evidence>
<evidence type="ECO:0000256" key="9">
    <source>
        <dbReference type="ARBA" id="ARBA00023136"/>
    </source>
</evidence>
<keyword evidence="6 19" id="KW-0732">Signal</keyword>
<dbReference type="InterPro" id="IPR044440">
    <property type="entry name" value="GABAb_receptor_plant_PBP1"/>
</dbReference>
<gene>
    <name evidence="21" type="ORF">URODEC1_LOCUS2317</name>
</gene>
<evidence type="ECO:0000256" key="18">
    <source>
        <dbReference type="SAM" id="Phobius"/>
    </source>
</evidence>
<comment type="subunit">
    <text evidence="3">May form heteromers.</text>
</comment>
<evidence type="ECO:0000256" key="10">
    <source>
        <dbReference type="ARBA" id="ARBA00023170"/>
    </source>
</evidence>
<dbReference type="InterPro" id="IPR019594">
    <property type="entry name" value="Glu/Gly-bd"/>
</dbReference>
<dbReference type="GO" id="GO:0034220">
    <property type="term" value="P:monoatomic ion transmembrane transport"/>
    <property type="evidence" value="ECO:0007669"/>
    <property type="project" value="UniProtKB-KW"/>
</dbReference>
<dbReference type="AlphaFoldDB" id="A0ABC8VDF0"/>
<dbReference type="Proteomes" id="UP001497457">
    <property type="component" value="Chromosome 1b"/>
</dbReference>
<keyword evidence="7 18" id="KW-1133">Transmembrane helix</keyword>
<feature type="disulfide bond" evidence="16">
    <location>
        <begin position="709"/>
        <end position="765"/>
    </location>
</feature>
<evidence type="ECO:0000256" key="2">
    <source>
        <dbReference type="ARBA" id="ARBA00008685"/>
    </source>
</evidence>
<feature type="region of interest" description="Disordered" evidence="17">
    <location>
        <begin position="811"/>
        <end position="846"/>
    </location>
</feature>
<keyword evidence="13 15" id="KW-0407">Ion channel</keyword>
<dbReference type="GO" id="GO:0016020">
    <property type="term" value="C:membrane"/>
    <property type="evidence" value="ECO:0007669"/>
    <property type="project" value="UniProtKB-SubCell"/>
</dbReference>
<evidence type="ECO:0000256" key="1">
    <source>
        <dbReference type="ARBA" id="ARBA00004141"/>
    </source>
</evidence>
<evidence type="ECO:0000256" key="3">
    <source>
        <dbReference type="ARBA" id="ARBA00011095"/>
    </source>
</evidence>
<dbReference type="Pfam" id="PF10613">
    <property type="entry name" value="Lig_chan-Glu_bd"/>
    <property type="match status" value="1"/>
</dbReference>
<dbReference type="CDD" id="cd13686">
    <property type="entry name" value="GluR_Plant"/>
    <property type="match status" value="1"/>
</dbReference>
<dbReference type="PIRSF" id="PIRSF037090">
    <property type="entry name" value="Iontro_Glu-like_rcpt_pln"/>
    <property type="match status" value="1"/>
</dbReference>
<feature type="domain" description="Ionotropic glutamate receptor C-terminal" evidence="20">
    <location>
        <begin position="413"/>
        <end position="761"/>
    </location>
</feature>
<dbReference type="InterPro" id="IPR001320">
    <property type="entry name" value="Iontro_rcpt_C"/>
</dbReference>
<dbReference type="Gene3D" id="3.40.50.2300">
    <property type="match status" value="2"/>
</dbReference>
<keyword evidence="10 15" id="KW-0675">Receptor</keyword>
<keyword evidence="11" id="KW-0325">Glycoprotein</keyword>
<evidence type="ECO:0000256" key="5">
    <source>
        <dbReference type="ARBA" id="ARBA00022692"/>
    </source>
</evidence>
<feature type="transmembrane region" description="Helical" evidence="18">
    <location>
        <begin position="543"/>
        <end position="562"/>
    </location>
</feature>
<evidence type="ECO:0000256" key="4">
    <source>
        <dbReference type="ARBA" id="ARBA00022448"/>
    </source>
</evidence>
<dbReference type="InterPro" id="IPR015683">
    <property type="entry name" value="Ionotropic_Glu_rcpt"/>
</dbReference>
<keyword evidence="22" id="KW-1185">Reference proteome</keyword>
<dbReference type="PANTHER" id="PTHR34836:SF1">
    <property type="entry name" value="OS09G0428600 PROTEIN"/>
    <property type="match status" value="1"/>
</dbReference>
<dbReference type="InterPro" id="IPR017103">
    <property type="entry name" value="Iontropic_Glu_rcpt_pln"/>
</dbReference>
<evidence type="ECO:0000256" key="19">
    <source>
        <dbReference type="SAM" id="SignalP"/>
    </source>
</evidence>
<accession>A0ABC8VDF0</accession>
<evidence type="ECO:0000256" key="14">
    <source>
        <dbReference type="ARBA" id="ARBA00049638"/>
    </source>
</evidence>
<comment type="subcellular location">
    <subcellularLocation>
        <location evidence="1">Membrane</location>
        <topology evidence="1">Multi-pass membrane protein</topology>
    </subcellularLocation>
</comment>
<dbReference type="FunFam" id="3.40.190.10:FF:000054">
    <property type="entry name" value="Glutamate receptor"/>
    <property type="match status" value="1"/>
</dbReference>
<keyword evidence="4 15" id="KW-0813">Transport</keyword>
<evidence type="ECO:0000256" key="8">
    <source>
        <dbReference type="ARBA" id="ARBA00023065"/>
    </source>
</evidence>
<keyword evidence="16" id="KW-1015">Disulfide bond</keyword>
<dbReference type="FunFam" id="3.40.190.10:FF:000195">
    <property type="entry name" value="Glutamate receptor 2.7"/>
    <property type="match status" value="1"/>
</dbReference>
<dbReference type="SUPFAM" id="SSF53850">
    <property type="entry name" value="Periplasmic binding protein-like II"/>
    <property type="match status" value="1"/>
</dbReference>